<keyword evidence="2" id="KW-0813">Transport</keyword>
<feature type="transmembrane region" description="Helical" evidence="6">
    <location>
        <begin position="269"/>
        <end position="288"/>
    </location>
</feature>
<evidence type="ECO:0000256" key="2">
    <source>
        <dbReference type="ARBA" id="ARBA00022448"/>
    </source>
</evidence>
<keyword evidence="3 6" id="KW-0812">Transmembrane</keyword>
<dbReference type="AlphaFoldDB" id="A0ABD3HAY5"/>
<protein>
    <recommendedName>
        <fullName evidence="9">Major facilitator superfamily (MFS) profile domain-containing protein</fullName>
    </recommendedName>
</protein>
<dbReference type="SUPFAM" id="SSF103473">
    <property type="entry name" value="MFS general substrate transporter"/>
    <property type="match status" value="1"/>
</dbReference>
<dbReference type="Proteomes" id="UP001633002">
    <property type="component" value="Unassembled WGS sequence"/>
</dbReference>
<comment type="caution">
    <text evidence="7">The sequence shown here is derived from an EMBL/GenBank/DDBJ whole genome shotgun (WGS) entry which is preliminary data.</text>
</comment>
<evidence type="ECO:0008006" key="9">
    <source>
        <dbReference type="Google" id="ProtNLM"/>
    </source>
</evidence>
<feature type="transmembrane region" description="Helical" evidence="6">
    <location>
        <begin position="112"/>
        <end position="134"/>
    </location>
</feature>
<evidence type="ECO:0000256" key="1">
    <source>
        <dbReference type="ARBA" id="ARBA00004141"/>
    </source>
</evidence>
<name>A0ABD3HAY5_9MARC</name>
<accession>A0ABD3HAY5</accession>
<evidence type="ECO:0000313" key="7">
    <source>
        <dbReference type="EMBL" id="KAL3688683.1"/>
    </source>
</evidence>
<feature type="transmembrane region" description="Helical" evidence="6">
    <location>
        <begin position="6"/>
        <end position="25"/>
    </location>
</feature>
<dbReference type="Gene3D" id="1.20.1250.20">
    <property type="entry name" value="MFS general substrate transporter like domains"/>
    <property type="match status" value="1"/>
</dbReference>
<dbReference type="PANTHER" id="PTHR23504">
    <property type="entry name" value="MAJOR FACILITATOR SUPERFAMILY DOMAIN-CONTAINING PROTEIN 10"/>
    <property type="match status" value="1"/>
</dbReference>
<keyword evidence="4 6" id="KW-1133">Transmembrane helix</keyword>
<reference evidence="7 8" key="1">
    <citation type="submission" date="2024-09" db="EMBL/GenBank/DDBJ databases">
        <title>Chromosome-scale assembly of Riccia sorocarpa.</title>
        <authorList>
            <person name="Paukszto L."/>
        </authorList>
    </citation>
    <scope>NUCLEOTIDE SEQUENCE [LARGE SCALE GENOMIC DNA]</scope>
    <source>
        <strain evidence="7">LP-2024</strain>
        <tissue evidence="7">Aerial parts of the thallus</tissue>
    </source>
</reference>
<organism evidence="7 8">
    <name type="scientific">Riccia sorocarpa</name>
    <dbReference type="NCBI Taxonomy" id="122646"/>
    <lineage>
        <taxon>Eukaryota</taxon>
        <taxon>Viridiplantae</taxon>
        <taxon>Streptophyta</taxon>
        <taxon>Embryophyta</taxon>
        <taxon>Marchantiophyta</taxon>
        <taxon>Marchantiopsida</taxon>
        <taxon>Marchantiidae</taxon>
        <taxon>Marchantiales</taxon>
        <taxon>Ricciaceae</taxon>
        <taxon>Riccia</taxon>
    </lineage>
</organism>
<keyword evidence="8" id="KW-1185">Reference proteome</keyword>
<keyword evidence="5 6" id="KW-0472">Membrane</keyword>
<evidence type="ECO:0000256" key="3">
    <source>
        <dbReference type="ARBA" id="ARBA00022692"/>
    </source>
</evidence>
<feature type="transmembrane region" description="Helical" evidence="6">
    <location>
        <begin position="64"/>
        <end position="84"/>
    </location>
</feature>
<feature type="transmembrane region" description="Helical" evidence="6">
    <location>
        <begin position="231"/>
        <end position="257"/>
    </location>
</feature>
<dbReference type="InterPro" id="IPR011701">
    <property type="entry name" value="MFS"/>
</dbReference>
<evidence type="ECO:0000256" key="6">
    <source>
        <dbReference type="SAM" id="Phobius"/>
    </source>
</evidence>
<feature type="transmembrane region" description="Helical" evidence="6">
    <location>
        <begin position="37"/>
        <end position="58"/>
    </location>
</feature>
<comment type="subcellular location">
    <subcellularLocation>
        <location evidence="1">Membrane</location>
        <topology evidence="1">Multi-pass membrane protein</topology>
    </subcellularLocation>
</comment>
<feature type="transmembrane region" description="Helical" evidence="6">
    <location>
        <begin position="146"/>
        <end position="168"/>
    </location>
</feature>
<gene>
    <name evidence="7" type="ORF">R1sor_014992</name>
</gene>
<dbReference type="InterPro" id="IPR001958">
    <property type="entry name" value="Tet-R_TetA/multi-R_MdtG-like"/>
</dbReference>
<dbReference type="PRINTS" id="PR01035">
    <property type="entry name" value="TCRTETA"/>
</dbReference>
<dbReference type="PANTHER" id="PTHR23504:SF1">
    <property type="entry name" value="GH21943P-RELATED"/>
    <property type="match status" value="1"/>
</dbReference>
<proteinExistence type="predicted"/>
<sequence length="325" mass="34770">MVGLNLLSLILKEAGLYTLIFAFVADVVPQDRQRAPAIGIAMSSVSVGLLVGTLFARVMQLDQLLKMAAVLQIAGSVIVYCFLIESHPMHISSKVVQVTVVCDRYDSKMLKIIALVGFLANLTETGIQCTLLYYLKAEFNYGKDEFANFLILLGIIAFLSQIVFYPLLAHWLGERGVLWVGLVGASINVGFRTPDWVPYLGCVLSLCNALVPPALGTIVSRAADSEHQGRVQGLIASVKAIAVVVGPIIFTPLTAAFLSDNPPFGCPGFALAIGGTSMIVAFFISLALPKLSNPETSFETVIPTTDEDKDVISISTSGVETSGRT</sequence>
<dbReference type="InterPro" id="IPR036259">
    <property type="entry name" value="MFS_trans_sf"/>
</dbReference>
<dbReference type="Pfam" id="PF07690">
    <property type="entry name" value="MFS_1"/>
    <property type="match status" value="1"/>
</dbReference>
<dbReference type="EMBL" id="JBJQOH010000004">
    <property type="protein sequence ID" value="KAL3688683.1"/>
    <property type="molecule type" value="Genomic_DNA"/>
</dbReference>
<feature type="transmembrane region" description="Helical" evidence="6">
    <location>
        <begin position="197"/>
        <end position="219"/>
    </location>
</feature>
<evidence type="ECO:0000256" key="4">
    <source>
        <dbReference type="ARBA" id="ARBA00022989"/>
    </source>
</evidence>
<evidence type="ECO:0000256" key="5">
    <source>
        <dbReference type="ARBA" id="ARBA00023136"/>
    </source>
</evidence>
<dbReference type="GO" id="GO:0016020">
    <property type="term" value="C:membrane"/>
    <property type="evidence" value="ECO:0007669"/>
    <property type="project" value="UniProtKB-SubCell"/>
</dbReference>
<evidence type="ECO:0000313" key="8">
    <source>
        <dbReference type="Proteomes" id="UP001633002"/>
    </source>
</evidence>